<sequence>MPRRLGYARDEDSRDDLARYRAFYEHEFGQMINFQETADKCAKSHVVESIFIVTSNAVSRLEIGRKFIRIALGHGIEALDVLALDGGE</sequence>
<evidence type="ECO:0000313" key="2">
    <source>
        <dbReference type="Proteomes" id="UP000233524"/>
    </source>
</evidence>
<gene>
    <name evidence="1" type="ORF">jhhlp_005644</name>
</gene>
<comment type="caution">
    <text evidence="1">The sequence shown here is derived from an EMBL/GenBank/DDBJ whole genome shotgun (WGS) entry which is preliminary data.</text>
</comment>
<dbReference type="EMBL" id="NLAX01000701">
    <property type="protein sequence ID" value="PKS07047.1"/>
    <property type="molecule type" value="Genomic_DNA"/>
</dbReference>
<accession>A0A2N3N3P5</accession>
<proteinExistence type="predicted"/>
<reference evidence="1 2" key="1">
    <citation type="journal article" date="2017" name="G3 (Bethesda)">
        <title>First Draft Genome Sequence of the Pathogenic Fungus Lomentospora prolificans (Formerly Scedosporium prolificans).</title>
        <authorList>
            <person name="Luo R."/>
            <person name="Zimin A."/>
            <person name="Workman R."/>
            <person name="Fan Y."/>
            <person name="Pertea G."/>
            <person name="Grossman N."/>
            <person name="Wear M.P."/>
            <person name="Jia B."/>
            <person name="Miller H."/>
            <person name="Casadevall A."/>
            <person name="Timp W."/>
            <person name="Zhang S.X."/>
            <person name="Salzberg S.L."/>
        </authorList>
    </citation>
    <scope>NUCLEOTIDE SEQUENCE [LARGE SCALE GENOMIC DNA]</scope>
    <source>
        <strain evidence="1 2">JHH-5317</strain>
    </source>
</reference>
<evidence type="ECO:0000313" key="1">
    <source>
        <dbReference type="EMBL" id="PKS07047.1"/>
    </source>
</evidence>
<dbReference type="STRING" id="41688.A0A2N3N3P5"/>
<name>A0A2N3N3P5_9PEZI</name>
<dbReference type="Proteomes" id="UP000233524">
    <property type="component" value="Unassembled WGS sequence"/>
</dbReference>
<dbReference type="InParanoid" id="A0A2N3N3P5"/>
<dbReference type="AlphaFoldDB" id="A0A2N3N3P5"/>
<dbReference type="OrthoDB" id="10003767at2759"/>
<keyword evidence="2" id="KW-1185">Reference proteome</keyword>
<dbReference type="VEuPathDB" id="FungiDB:jhhlp_005644"/>
<organism evidence="1 2">
    <name type="scientific">Lomentospora prolificans</name>
    <dbReference type="NCBI Taxonomy" id="41688"/>
    <lineage>
        <taxon>Eukaryota</taxon>
        <taxon>Fungi</taxon>
        <taxon>Dikarya</taxon>
        <taxon>Ascomycota</taxon>
        <taxon>Pezizomycotina</taxon>
        <taxon>Sordariomycetes</taxon>
        <taxon>Hypocreomycetidae</taxon>
        <taxon>Microascales</taxon>
        <taxon>Microascaceae</taxon>
        <taxon>Lomentospora</taxon>
    </lineage>
</organism>
<protein>
    <submittedName>
        <fullName evidence="1">Uncharacterized protein</fullName>
    </submittedName>
</protein>